<comment type="caution">
    <text evidence="1">The sequence shown here is derived from an EMBL/GenBank/DDBJ whole genome shotgun (WGS) entry which is preliminary data.</text>
</comment>
<dbReference type="EMBL" id="JANCMW010000209">
    <property type="protein sequence ID" value="MDF0752912.1"/>
    <property type="molecule type" value="Genomic_DNA"/>
</dbReference>
<dbReference type="SUPFAM" id="SSF49785">
    <property type="entry name" value="Galactose-binding domain-like"/>
    <property type="match status" value="1"/>
</dbReference>
<dbReference type="Proteomes" id="UP001143391">
    <property type="component" value="Unassembled WGS sequence"/>
</dbReference>
<keyword evidence="2" id="KW-1185">Reference proteome</keyword>
<reference evidence="1" key="1">
    <citation type="submission" date="2022-07" db="EMBL/GenBank/DDBJ databases">
        <title>Marinobacter iranensis a new bacterium isolate from a hipersaline lake in Iran.</title>
        <authorList>
            <person name="Mohammad A.M.A."/>
            <person name="Cristina S.-P."/>
            <person name="Antonio V."/>
        </authorList>
    </citation>
    <scope>NUCLEOTIDE SEQUENCE</scope>
    <source>
        <strain evidence="1">71-i</strain>
    </source>
</reference>
<organism evidence="1 2">
    <name type="scientific">Marinobacter iranensis</name>
    <dbReference type="NCBI Taxonomy" id="2962607"/>
    <lineage>
        <taxon>Bacteria</taxon>
        <taxon>Pseudomonadati</taxon>
        <taxon>Pseudomonadota</taxon>
        <taxon>Gammaproteobacteria</taxon>
        <taxon>Pseudomonadales</taxon>
        <taxon>Marinobacteraceae</taxon>
        <taxon>Marinobacter</taxon>
    </lineage>
</organism>
<dbReference type="InterPro" id="IPR008979">
    <property type="entry name" value="Galactose-bd-like_sf"/>
</dbReference>
<gene>
    <name evidence="1" type="ORF">NLU14_22055</name>
</gene>
<sequence length="89" mass="9265">RAGSGAATPAVQSADFDAIKAGLDVFAEAESFTGADNGIKTYNTRDFLSGGVGVSGWNDLGQSISWQLNVPEAGYYDVALKYVSGWNLG</sequence>
<feature type="non-terminal residue" evidence="1">
    <location>
        <position position="1"/>
    </location>
</feature>
<dbReference type="Gene3D" id="2.60.120.260">
    <property type="entry name" value="Galactose-binding domain-like"/>
    <property type="match status" value="1"/>
</dbReference>
<proteinExistence type="predicted"/>
<evidence type="ECO:0000313" key="1">
    <source>
        <dbReference type="EMBL" id="MDF0752912.1"/>
    </source>
</evidence>
<dbReference type="RefSeq" id="WP_275710644.1">
    <property type="nucleotide sequence ID" value="NZ_JANCMW010000209.1"/>
</dbReference>
<evidence type="ECO:0000313" key="2">
    <source>
        <dbReference type="Proteomes" id="UP001143391"/>
    </source>
</evidence>
<name>A0ABT5YGT6_9GAMM</name>
<protein>
    <submittedName>
        <fullName evidence="1">Uncharacterized protein</fullName>
    </submittedName>
</protein>
<accession>A0ABT5YGT6</accession>
<feature type="non-terminal residue" evidence="1">
    <location>
        <position position="89"/>
    </location>
</feature>